<evidence type="ECO:0000256" key="2">
    <source>
        <dbReference type="ARBA" id="ARBA00034247"/>
    </source>
</evidence>
<dbReference type="SUPFAM" id="SSF103190">
    <property type="entry name" value="Sensory domain-like"/>
    <property type="match status" value="1"/>
</dbReference>
<evidence type="ECO:0000256" key="1">
    <source>
        <dbReference type="ARBA" id="ARBA00012528"/>
    </source>
</evidence>
<keyword evidence="3" id="KW-1133">Transmembrane helix</keyword>
<dbReference type="InterPro" id="IPR029151">
    <property type="entry name" value="Sensor-like_sf"/>
</dbReference>
<evidence type="ECO:0000256" key="3">
    <source>
        <dbReference type="SAM" id="Phobius"/>
    </source>
</evidence>
<dbReference type="InterPro" id="IPR029787">
    <property type="entry name" value="Nucleotide_cyclase"/>
</dbReference>
<dbReference type="SUPFAM" id="SSF55073">
    <property type="entry name" value="Nucleotide cyclase"/>
    <property type="match status" value="1"/>
</dbReference>
<keyword evidence="3" id="KW-0812">Transmembrane</keyword>
<accession>A0AAE9SAT7</accession>
<dbReference type="InterPro" id="IPR050469">
    <property type="entry name" value="Diguanylate_Cyclase"/>
</dbReference>
<feature type="domain" description="GGDEF" evidence="4">
    <location>
        <begin position="390"/>
        <end position="520"/>
    </location>
</feature>
<dbReference type="CDD" id="cd18773">
    <property type="entry name" value="PDC1_HK_sensor"/>
    <property type="match status" value="1"/>
</dbReference>
<evidence type="ECO:0000313" key="6">
    <source>
        <dbReference type="Proteomes" id="UP001056890"/>
    </source>
</evidence>
<keyword evidence="6" id="KW-1185">Reference proteome</keyword>
<gene>
    <name evidence="5" type="ORF">NHF51_11865</name>
</gene>
<dbReference type="Gene3D" id="3.30.450.20">
    <property type="entry name" value="PAS domain"/>
    <property type="match status" value="1"/>
</dbReference>
<dbReference type="Pfam" id="PF00990">
    <property type="entry name" value="GGDEF"/>
    <property type="match status" value="1"/>
</dbReference>
<dbReference type="PROSITE" id="PS50887">
    <property type="entry name" value="GGDEF"/>
    <property type="match status" value="1"/>
</dbReference>
<feature type="transmembrane region" description="Helical" evidence="3">
    <location>
        <begin position="286"/>
        <end position="307"/>
    </location>
</feature>
<evidence type="ECO:0000313" key="5">
    <source>
        <dbReference type="EMBL" id="USV56060.1"/>
    </source>
</evidence>
<dbReference type="CDD" id="cd01949">
    <property type="entry name" value="GGDEF"/>
    <property type="match status" value="1"/>
</dbReference>
<dbReference type="GO" id="GO:1902201">
    <property type="term" value="P:negative regulation of bacterial-type flagellum-dependent cell motility"/>
    <property type="evidence" value="ECO:0007669"/>
    <property type="project" value="TreeGrafter"/>
</dbReference>
<dbReference type="GO" id="GO:0005886">
    <property type="term" value="C:plasma membrane"/>
    <property type="evidence" value="ECO:0007669"/>
    <property type="project" value="TreeGrafter"/>
</dbReference>
<dbReference type="GO" id="GO:0043709">
    <property type="term" value="P:cell adhesion involved in single-species biofilm formation"/>
    <property type="evidence" value="ECO:0007669"/>
    <property type="project" value="TreeGrafter"/>
</dbReference>
<sequence>MSTKKTSKFKFIKMYLVLLALPMVCGFVGLLIVANQAHRNMTLDKIRILNHSLALMHTDYFQQMERLVSVTVLGDSRVRLSSAKDSVNHYRSLWNDQARLNPLSDTVFYADSHGSWFTNDKDREWKNKIDEGITLTDRVWYQGALKRPGQFYWSPIYLDIATNQPSLTGSYLLPNRDGDGNRDRVVAVDVSLAVWSQHIANMLTADNGLRHLLLDKQTGLVWMHSNLGRVGTVFSGEWKDKLVGQSGTFFDATAGEFVAYEALIDKPELVAVTVQPWRQSFVDLNLALLILVPLLTVSLFYVIAKLFQLKLLYIMEYLVRQVRQLRDDPDAQMHDMGVGMAEFGELESELSQTITHINDTHQKSVSDALTGLYNRHYFNELLIKFQTNNTPFVMALIDLDNFKKINDSYGHWVGDAVLNRVATLGQVMLGETSTLCRYGGEELVAIFEQCSLEDAEALMESWRIETAALKWREPGLAVTFSGGIASWAVGKPASDLLIVVDEALYHAKRTGKNRLCRGNSHDAHGVSPLDVG</sequence>
<keyword evidence="5" id="KW-0808">Transferase</keyword>
<protein>
    <recommendedName>
        <fullName evidence="1">diguanylate cyclase</fullName>
        <ecNumber evidence="1">2.7.7.65</ecNumber>
    </recommendedName>
</protein>
<dbReference type="EC" id="2.7.7.65" evidence="1"/>
<keyword evidence="5" id="KW-0548">Nucleotidyltransferase</keyword>
<dbReference type="NCBIfam" id="TIGR00254">
    <property type="entry name" value="GGDEF"/>
    <property type="match status" value="1"/>
</dbReference>
<dbReference type="RefSeq" id="WP_252994505.1">
    <property type="nucleotide sequence ID" value="NZ_CP099717.1"/>
</dbReference>
<proteinExistence type="predicted"/>
<dbReference type="PANTHER" id="PTHR45138:SF9">
    <property type="entry name" value="DIGUANYLATE CYCLASE DGCM-RELATED"/>
    <property type="match status" value="1"/>
</dbReference>
<dbReference type="InterPro" id="IPR043128">
    <property type="entry name" value="Rev_trsase/Diguanyl_cyclase"/>
</dbReference>
<dbReference type="InterPro" id="IPR000160">
    <property type="entry name" value="GGDEF_dom"/>
</dbReference>
<evidence type="ECO:0000259" key="4">
    <source>
        <dbReference type="PROSITE" id="PS50887"/>
    </source>
</evidence>
<dbReference type="SMART" id="SM00267">
    <property type="entry name" value="GGDEF"/>
    <property type="match status" value="1"/>
</dbReference>
<dbReference type="Gene3D" id="3.30.70.270">
    <property type="match status" value="1"/>
</dbReference>
<dbReference type="PANTHER" id="PTHR45138">
    <property type="entry name" value="REGULATORY COMPONENTS OF SENSORY TRANSDUCTION SYSTEM"/>
    <property type="match status" value="1"/>
</dbReference>
<organism evidence="5 6">
    <name type="scientific">Aeromonas encheleia</name>
    <dbReference type="NCBI Taxonomy" id="73010"/>
    <lineage>
        <taxon>Bacteria</taxon>
        <taxon>Pseudomonadati</taxon>
        <taxon>Pseudomonadota</taxon>
        <taxon>Gammaproteobacteria</taxon>
        <taxon>Aeromonadales</taxon>
        <taxon>Aeromonadaceae</taxon>
        <taxon>Aeromonas</taxon>
    </lineage>
</organism>
<comment type="catalytic activity">
    <reaction evidence="2">
        <text>2 GTP = 3',3'-c-di-GMP + 2 diphosphate</text>
        <dbReference type="Rhea" id="RHEA:24898"/>
        <dbReference type="ChEBI" id="CHEBI:33019"/>
        <dbReference type="ChEBI" id="CHEBI:37565"/>
        <dbReference type="ChEBI" id="CHEBI:58805"/>
        <dbReference type="EC" id="2.7.7.65"/>
    </reaction>
</comment>
<name>A0AAE9SAT7_9GAMM</name>
<dbReference type="AlphaFoldDB" id="A0AAE9SAT7"/>
<reference evidence="5" key="1">
    <citation type="submission" date="2022-06" db="EMBL/GenBank/DDBJ databases">
        <title>Complete Genome of Aeromonas sp. Strain SOD01 Isolated from an Urban Freshwater Stream.</title>
        <authorList>
            <person name="Williams L.E."/>
            <person name="Brysgel T."/>
            <person name="Capestro E.M."/>
            <person name="Foltz G.V."/>
            <person name="Gardner A.E."/>
            <person name="Ingrassia J."/>
            <person name="Peterson E."/>
            <person name="Arruda J."/>
            <person name="Flaherty I."/>
            <person name="Hunt M."/>
            <person name="Pappas G."/>
            <person name="Ramsaran S."/>
            <person name="Rocha M."/>
        </authorList>
    </citation>
    <scope>NUCLEOTIDE SEQUENCE</scope>
    <source>
        <strain evidence="5">SOD01</strain>
    </source>
</reference>
<keyword evidence="3" id="KW-0472">Membrane</keyword>
<dbReference type="GO" id="GO:0052621">
    <property type="term" value="F:diguanylate cyclase activity"/>
    <property type="evidence" value="ECO:0007669"/>
    <property type="project" value="UniProtKB-EC"/>
</dbReference>
<dbReference type="EMBL" id="CP099717">
    <property type="protein sequence ID" value="USV56060.1"/>
    <property type="molecule type" value="Genomic_DNA"/>
</dbReference>
<dbReference type="Proteomes" id="UP001056890">
    <property type="component" value="Chromosome"/>
</dbReference>